<dbReference type="InterPro" id="IPR004143">
    <property type="entry name" value="BPL_LPL_catalytic"/>
</dbReference>
<sequence length="224" mass="23357">MLARLSRGETVGEGAWLIADRQTAGRGRLGRNWQDGAGNFMGSTVVALRGSDPVPHTLALVAGVAVHSAVAGLAPDAMLKWPNDLLVGGAKLAGLLLERQGDCIVIGVGVNLASAPELPDRATVSLAELGVAVERDAFAADLASRLAAELAIWRSAGLTETLARWTARGPRIGARIAANPHGDERLTGTYRGLDPEGGLLMRLDTGAIRAIHAGEVELVRPEED</sequence>
<keyword evidence="9" id="KW-1185">Reference proteome</keyword>
<reference evidence="8" key="2">
    <citation type="submission" date="2020-09" db="EMBL/GenBank/DDBJ databases">
        <authorList>
            <person name="Sun Q."/>
            <person name="Zhou Y."/>
        </authorList>
    </citation>
    <scope>NUCLEOTIDE SEQUENCE</scope>
    <source>
        <strain evidence="8">CGMCC 1.15360</strain>
    </source>
</reference>
<dbReference type="SUPFAM" id="SSF50037">
    <property type="entry name" value="C-terminal domain of transcriptional repressors"/>
    <property type="match status" value="1"/>
</dbReference>
<evidence type="ECO:0000256" key="6">
    <source>
        <dbReference type="ARBA" id="ARBA00047846"/>
    </source>
</evidence>
<dbReference type="EC" id="6.3.4.15" evidence="5"/>
<protein>
    <recommendedName>
        <fullName evidence="5">biotin--[biotin carboxyl-carrier protein] ligase</fullName>
        <ecNumber evidence="5">6.3.4.15</ecNumber>
    </recommendedName>
</protein>
<dbReference type="AlphaFoldDB" id="A0A917DX97"/>
<dbReference type="GO" id="GO:0005737">
    <property type="term" value="C:cytoplasm"/>
    <property type="evidence" value="ECO:0007669"/>
    <property type="project" value="TreeGrafter"/>
</dbReference>
<dbReference type="GO" id="GO:0005524">
    <property type="term" value="F:ATP binding"/>
    <property type="evidence" value="ECO:0007669"/>
    <property type="project" value="UniProtKB-KW"/>
</dbReference>
<dbReference type="GO" id="GO:0004077">
    <property type="term" value="F:biotin--[biotin carboxyl-carrier protein] ligase activity"/>
    <property type="evidence" value="ECO:0007669"/>
    <property type="project" value="UniProtKB-EC"/>
</dbReference>
<comment type="caution">
    <text evidence="8">The sequence shown here is derived from an EMBL/GenBank/DDBJ whole genome shotgun (WGS) entry which is preliminary data.</text>
</comment>
<keyword evidence="2" id="KW-0547">Nucleotide-binding</keyword>
<dbReference type="Pfam" id="PF02237">
    <property type="entry name" value="BPL_C"/>
    <property type="match status" value="1"/>
</dbReference>
<comment type="catalytic activity">
    <reaction evidence="6">
        <text>biotin + L-lysyl-[protein] + ATP = N(6)-biotinyl-L-lysyl-[protein] + AMP + diphosphate + H(+)</text>
        <dbReference type="Rhea" id="RHEA:11756"/>
        <dbReference type="Rhea" id="RHEA-COMP:9752"/>
        <dbReference type="Rhea" id="RHEA-COMP:10505"/>
        <dbReference type="ChEBI" id="CHEBI:15378"/>
        <dbReference type="ChEBI" id="CHEBI:29969"/>
        <dbReference type="ChEBI" id="CHEBI:30616"/>
        <dbReference type="ChEBI" id="CHEBI:33019"/>
        <dbReference type="ChEBI" id="CHEBI:57586"/>
        <dbReference type="ChEBI" id="CHEBI:83144"/>
        <dbReference type="ChEBI" id="CHEBI:456215"/>
        <dbReference type="EC" id="6.3.4.15"/>
    </reaction>
</comment>
<dbReference type="Gene3D" id="3.30.930.10">
    <property type="entry name" value="Bira Bifunctional Protein, Domain 2"/>
    <property type="match status" value="1"/>
</dbReference>
<dbReference type="InterPro" id="IPR004408">
    <property type="entry name" value="Biotin_CoA_COase_ligase"/>
</dbReference>
<dbReference type="Pfam" id="PF03099">
    <property type="entry name" value="BPL_LplA_LipB"/>
    <property type="match status" value="1"/>
</dbReference>
<keyword evidence="4" id="KW-0092">Biotin</keyword>
<dbReference type="CDD" id="cd16442">
    <property type="entry name" value="BPL"/>
    <property type="match status" value="1"/>
</dbReference>
<evidence type="ECO:0000256" key="4">
    <source>
        <dbReference type="ARBA" id="ARBA00023267"/>
    </source>
</evidence>
<dbReference type="EMBL" id="BMIP01000006">
    <property type="protein sequence ID" value="GGD76378.1"/>
    <property type="molecule type" value="Genomic_DNA"/>
</dbReference>
<dbReference type="PROSITE" id="PS51733">
    <property type="entry name" value="BPL_LPL_CATALYTIC"/>
    <property type="match status" value="1"/>
</dbReference>
<proteinExistence type="predicted"/>
<dbReference type="PANTHER" id="PTHR12835">
    <property type="entry name" value="BIOTIN PROTEIN LIGASE"/>
    <property type="match status" value="1"/>
</dbReference>
<dbReference type="Gene3D" id="2.30.30.100">
    <property type="match status" value="1"/>
</dbReference>
<evidence type="ECO:0000259" key="7">
    <source>
        <dbReference type="PROSITE" id="PS51733"/>
    </source>
</evidence>
<accession>A0A917DX97</accession>
<feature type="domain" description="BPL/LPL catalytic" evidence="7">
    <location>
        <begin position="1"/>
        <end position="154"/>
    </location>
</feature>
<organism evidence="8 9">
    <name type="scientific">Croceicoccus mobilis</name>
    <dbReference type="NCBI Taxonomy" id="1703339"/>
    <lineage>
        <taxon>Bacteria</taxon>
        <taxon>Pseudomonadati</taxon>
        <taxon>Pseudomonadota</taxon>
        <taxon>Alphaproteobacteria</taxon>
        <taxon>Sphingomonadales</taxon>
        <taxon>Erythrobacteraceae</taxon>
        <taxon>Croceicoccus</taxon>
    </lineage>
</organism>
<evidence type="ECO:0000256" key="5">
    <source>
        <dbReference type="ARBA" id="ARBA00024227"/>
    </source>
</evidence>
<keyword evidence="1 8" id="KW-0436">Ligase</keyword>
<evidence type="ECO:0000313" key="8">
    <source>
        <dbReference type="EMBL" id="GGD76378.1"/>
    </source>
</evidence>
<evidence type="ECO:0000256" key="3">
    <source>
        <dbReference type="ARBA" id="ARBA00022840"/>
    </source>
</evidence>
<dbReference type="InterPro" id="IPR045864">
    <property type="entry name" value="aa-tRNA-synth_II/BPL/LPL"/>
</dbReference>
<dbReference type="InterPro" id="IPR008988">
    <property type="entry name" value="Transcriptional_repressor_C"/>
</dbReference>
<name>A0A917DX97_9SPHN</name>
<dbReference type="InterPro" id="IPR003142">
    <property type="entry name" value="BPL_C"/>
</dbReference>
<dbReference type="NCBIfam" id="TIGR00121">
    <property type="entry name" value="birA_ligase"/>
    <property type="match status" value="1"/>
</dbReference>
<evidence type="ECO:0000256" key="2">
    <source>
        <dbReference type="ARBA" id="ARBA00022741"/>
    </source>
</evidence>
<reference evidence="8" key="1">
    <citation type="journal article" date="2014" name="Int. J. Syst. Evol. Microbiol.">
        <title>Complete genome sequence of Corynebacterium casei LMG S-19264T (=DSM 44701T), isolated from a smear-ripened cheese.</title>
        <authorList>
            <consortium name="US DOE Joint Genome Institute (JGI-PGF)"/>
            <person name="Walter F."/>
            <person name="Albersmeier A."/>
            <person name="Kalinowski J."/>
            <person name="Ruckert C."/>
        </authorList>
    </citation>
    <scope>NUCLEOTIDE SEQUENCE</scope>
    <source>
        <strain evidence="8">CGMCC 1.15360</strain>
    </source>
</reference>
<gene>
    <name evidence="8" type="primary">birA</name>
    <name evidence="8" type="ORF">GCM10010990_27560</name>
</gene>
<dbReference type="SUPFAM" id="SSF55681">
    <property type="entry name" value="Class II aaRS and biotin synthetases"/>
    <property type="match status" value="1"/>
</dbReference>
<dbReference type="Proteomes" id="UP000612349">
    <property type="component" value="Unassembled WGS sequence"/>
</dbReference>
<dbReference type="PANTHER" id="PTHR12835:SF5">
    <property type="entry name" value="BIOTIN--PROTEIN LIGASE"/>
    <property type="match status" value="1"/>
</dbReference>
<evidence type="ECO:0000256" key="1">
    <source>
        <dbReference type="ARBA" id="ARBA00022598"/>
    </source>
</evidence>
<keyword evidence="3" id="KW-0067">ATP-binding</keyword>
<evidence type="ECO:0000313" key="9">
    <source>
        <dbReference type="Proteomes" id="UP000612349"/>
    </source>
</evidence>